<sequence>MRPGHLRSLLNTPSCVLKRDDTLRWSVLDGTNFLAQSKKQYEEERLKREHLPPSCPARGQQTNLSGLLGFPVYWEIYNIVVQAEVTKSKTVVSKCGQLNFINLESL</sequence>
<proteinExistence type="predicted"/>
<evidence type="ECO:0000313" key="1">
    <source>
        <dbReference type="EMBL" id="GBM30339.1"/>
    </source>
</evidence>
<dbReference type="Proteomes" id="UP000499080">
    <property type="component" value="Unassembled WGS sequence"/>
</dbReference>
<evidence type="ECO:0000313" key="2">
    <source>
        <dbReference type="Proteomes" id="UP000499080"/>
    </source>
</evidence>
<gene>
    <name evidence="1" type="ORF">AVEN_174148_1</name>
</gene>
<organism evidence="1 2">
    <name type="scientific">Araneus ventricosus</name>
    <name type="common">Orbweaver spider</name>
    <name type="synonym">Epeira ventricosa</name>
    <dbReference type="NCBI Taxonomy" id="182803"/>
    <lineage>
        <taxon>Eukaryota</taxon>
        <taxon>Metazoa</taxon>
        <taxon>Ecdysozoa</taxon>
        <taxon>Arthropoda</taxon>
        <taxon>Chelicerata</taxon>
        <taxon>Arachnida</taxon>
        <taxon>Araneae</taxon>
        <taxon>Araneomorphae</taxon>
        <taxon>Entelegynae</taxon>
        <taxon>Araneoidea</taxon>
        <taxon>Araneidae</taxon>
        <taxon>Araneus</taxon>
    </lineage>
</organism>
<accession>A0A4Y2EPT3</accession>
<keyword evidence="2" id="KW-1185">Reference proteome</keyword>
<reference evidence="1 2" key="1">
    <citation type="journal article" date="2019" name="Sci. Rep.">
        <title>Orb-weaving spider Araneus ventricosus genome elucidates the spidroin gene catalogue.</title>
        <authorList>
            <person name="Kono N."/>
            <person name="Nakamura H."/>
            <person name="Ohtoshi R."/>
            <person name="Moran D.A.P."/>
            <person name="Shinohara A."/>
            <person name="Yoshida Y."/>
            <person name="Fujiwara M."/>
            <person name="Mori M."/>
            <person name="Tomita M."/>
            <person name="Arakawa K."/>
        </authorList>
    </citation>
    <scope>NUCLEOTIDE SEQUENCE [LARGE SCALE GENOMIC DNA]</scope>
</reference>
<protein>
    <submittedName>
        <fullName evidence="1">Uncharacterized protein</fullName>
    </submittedName>
</protein>
<dbReference type="EMBL" id="BGPR01000657">
    <property type="protein sequence ID" value="GBM30339.1"/>
    <property type="molecule type" value="Genomic_DNA"/>
</dbReference>
<dbReference type="AlphaFoldDB" id="A0A4Y2EPT3"/>
<name>A0A4Y2EPT3_ARAVE</name>
<comment type="caution">
    <text evidence="1">The sequence shown here is derived from an EMBL/GenBank/DDBJ whole genome shotgun (WGS) entry which is preliminary data.</text>
</comment>